<comment type="caution">
    <text evidence="2">The sequence shown here is derived from an EMBL/GenBank/DDBJ whole genome shotgun (WGS) entry which is preliminary data.</text>
</comment>
<dbReference type="Proteomes" id="UP000275267">
    <property type="component" value="Unassembled WGS sequence"/>
</dbReference>
<dbReference type="STRING" id="4540.A0A3L6QZK1"/>
<proteinExistence type="predicted"/>
<protein>
    <submittedName>
        <fullName evidence="2">Uncharacterized protein</fullName>
    </submittedName>
</protein>
<feature type="compositionally biased region" description="Low complexity" evidence="1">
    <location>
        <begin position="59"/>
        <end position="71"/>
    </location>
</feature>
<reference evidence="3" key="1">
    <citation type="journal article" date="2019" name="Nat. Commun.">
        <title>The genome of broomcorn millet.</title>
        <authorList>
            <person name="Zou C."/>
            <person name="Miki D."/>
            <person name="Li D."/>
            <person name="Tang Q."/>
            <person name="Xiao L."/>
            <person name="Rajput S."/>
            <person name="Deng P."/>
            <person name="Jia W."/>
            <person name="Huang R."/>
            <person name="Zhang M."/>
            <person name="Sun Y."/>
            <person name="Hu J."/>
            <person name="Fu X."/>
            <person name="Schnable P.S."/>
            <person name="Li F."/>
            <person name="Zhang H."/>
            <person name="Feng B."/>
            <person name="Zhu X."/>
            <person name="Liu R."/>
            <person name="Schnable J.C."/>
            <person name="Zhu J.-K."/>
            <person name="Zhang H."/>
        </authorList>
    </citation>
    <scope>NUCLEOTIDE SEQUENCE [LARGE SCALE GENOMIC DNA]</scope>
</reference>
<accession>A0A3L6QZK1</accession>
<feature type="region of interest" description="Disordered" evidence="1">
    <location>
        <begin position="50"/>
        <end position="71"/>
    </location>
</feature>
<keyword evidence="3" id="KW-1185">Reference proteome</keyword>
<name>A0A3L6QZK1_PANMI</name>
<sequence length="232" mass="24845">MHLTATMVCKQNRSPPEYFPHGLDGEGGSDSFSARVTLLFLVRRAASPSLARPHRSPARRPALPRADLRASPPSRAPICACPDARGGGARWTGGEEAWRTPRMAPCRRRCGNWDGQRCRRFVVTPVRYEVEVDAISSEKLAFVLGAVFTVGPRRIDGGDKPDGDGDPPEEVLLLPLADDVTGGGEPGQGGHGSRRQGALALYGQRPSYPIASPLVASPQNHAGGTVPTYSKF</sequence>
<dbReference type="AlphaFoldDB" id="A0A3L6QZK1"/>
<organism evidence="2 3">
    <name type="scientific">Panicum miliaceum</name>
    <name type="common">Proso millet</name>
    <name type="synonym">Broomcorn millet</name>
    <dbReference type="NCBI Taxonomy" id="4540"/>
    <lineage>
        <taxon>Eukaryota</taxon>
        <taxon>Viridiplantae</taxon>
        <taxon>Streptophyta</taxon>
        <taxon>Embryophyta</taxon>
        <taxon>Tracheophyta</taxon>
        <taxon>Spermatophyta</taxon>
        <taxon>Magnoliopsida</taxon>
        <taxon>Liliopsida</taxon>
        <taxon>Poales</taxon>
        <taxon>Poaceae</taxon>
        <taxon>PACMAD clade</taxon>
        <taxon>Panicoideae</taxon>
        <taxon>Panicodae</taxon>
        <taxon>Paniceae</taxon>
        <taxon>Panicinae</taxon>
        <taxon>Panicum</taxon>
        <taxon>Panicum sect. Panicum</taxon>
    </lineage>
</organism>
<feature type="region of interest" description="Disordered" evidence="1">
    <location>
        <begin position="212"/>
        <end position="232"/>
    </location>
</feature>
<dbReference type="EMBL" id="PQIB02000010">
    <property type="protein sequence ID" value="RLM92415.1"/>
    <property type="molecule type" value="Genomic_DNA"/>
</dbReference>
<feature type="compositionally biased region" description="Gly residues" evidence="1">
    <location>
        <begin position="181"/>
        <end position="191"/>
    </location>
</feature>
<gene>
    <name evidence="2" type="ORF">C2845_PM08G09810</name>
</gene>
<evidence type="ECO:0000313" key="3">
    <source>
        <dbReference type="Proteomes" id="UP000275267"/>
    </source>
</evidence>
<feature type="region of interest" description="Disordered" evidence="1">
    <location>
        <begin position="178"/>
        <end position="199"/>
    </location>
</feature>
<feature type="compositionally biased region" description="Polar residues" evidence="1">
    <location>
        <begin position="217"/>
        <end position="232"/>
    </location>
</feature>
<evidence type="ECO:0000256" key="1">
    <source>
        <dbReference type="SAM" id="MobiDB-lite"/>
    </source>
</evidence>
<evidence type="ECO:0000313" key="2">
    <source>
        <dbReference type="EMBL" id="RLM92415.1"/>
    </source>
</evidence>
<dbReference type="OrthoDB" id="10354454at2759"/>